<dbReference type="GO" id="GO:1903037">
    <property type="term" value="P:regulation of leukocyte cell-cell adhesion"/>
    <property type="evidence" value="ECO:0007669"/>
    <property type="project" value="UniProtKB-ARBA"/>
</dbReference>
<reference evidence="16 17" key="1">
    <citation type="journal article" date="2018" name="Nat. Ecol. Evol.">
        <title>Shark genomes provide insights into elasmobranch evolution and the origin of vertebrates.</title>
        <authorList>
            <person name="Hara Y"/>
            <person name="Yamaguchi K"/>
            <person name="Onimaru K"/>
            <person name="Kadota M"/>
            <person name="Koyanagi M"/>
            <person name="Keeley SD"/>
            <person name="Tatsumi K"/>
            <person name="Tanaka K"/>
            <person name="Motone F"/>
            <person name="Kageyama Y"/>
            <person name="Nozu R"/>
            <person name="Adachi N"/>
            <person name="Nishimura O"/>
            <person name="Nakagawa R"/>
            <person name="Tanegashima C"/>
            <person name="Kiyatake I"/>
            <person name="Matsumoto R"/>
            <person name="Murakumo K"/>
            <person name="Nishida K"/>
            <person name="Terakita A"/>
            <person name="Kuratani S"/>
            <person name="Sato K"/>
            <person name="Hyodo S Kuraku.S."/>
        </authorList>
    </citation>
    <scope>NUCLEOTIDE SEQUENCE [LARGE SCALE GENOMIC DNA]</scope>
</reference>
<evidence type="ECO:0000256" key="7">
    <source>
        <dbReference type="ARBA" id="ARBA00023157"/>
    </source>
</evidence>
<dbReference type="GO" id="GO:0005102">
    <property type="term" value="F:signaling receptor binding"/>
    <property type="evidence" value="ECO:0007669"/>
    <property type="project" value="TreeGrafter"/>
</dbReference>
<protein>
    <recommendedName>
        <fullName evidence="18">Butyrophilin subfamily 1 member A1-like</fullName>
    </recommendedName>
</protein>
<dbReference type="InterPro" id="IPR036179">
    <property type="entry name" value="Ig-like_dom_sf"/>
</dbReference>
<proteinExistence type="inferred from homology"/>
<dbReference type="GO" id="GO:0050863">
    <property type="term" value="P:regulation of T cell activation"/>
    <property type="evidence" value="ECO:0007669"/>
    <property type="project" value="UniProtKB-ARBA"/>
</dbReference>
<evidence type="ECO:0000313" key="17">
    <source>
        <dbReference type="Proteomes" id="UP000287033"/>
    </source>
</evidence>
<dbReference type="GO" id="GO:0009897">
    <property type="term" value="C:external side of plasma membrane"/>
    <property type="evidence" value="ECO:0007669"/>
    <property type="project" value="TreeGrafter"/>
</dbReference>
<dbReference type="AlphaFoldDB" id="A0A401T6Q8"/>
<dbReference type="FunFam" id="2.60.40.10:FF:000142">
    <property type="entry name" value="V-set domain-containing T-cell activation inhibitor 1"/>
    <property type="match status" value="1"/>
</dbReference>
<feature type="domain" description="B30.2/SPRY" evidence="14">
    <location>
        <begin position="328"/>
        <end position="517"/>
    </location>
</feature>
<dbReference type="PANTHER" id="PTHR24100">
    <property type="entry name" value="BUTYROPHILIN"/>
    <property type="match status" value="1"/>
</dbReference>
<evidence type="ECO:0000256" key="8">
    <source>
        <dbReference type="ARBA" id="ARBA00023180"/>
    </source>
</evidence>
<evidence type="ECO:0000256" key="9">
    <source>
        <dbReference type="ARBA" id="ARBA00023319"/>
    </source>
</evidence>
<dbReference type="PANTHER" id="PTHR24100:SF130">
    <property type="entry name" value="BUTYROPHILIN-LIKE PROTEIN 9"/>
    <property type="match status" value="1"/>
</dbReference>
<dbReference type="PROSITE" id="PS50835">
    <property type="entry name" value="IG_LIKE"/>
    <property type="match status" value="2"/>
</dbReference>
<evidence type="ECO:0008006" key="18">
    <source>
        <dbReference type="Google" id="ProtNLM"/>
    </source>
</evidence>
<evidence type="ECO:0000256" key="5">
    <source>
        <dbReference type="ARBA" id="ARBA00022989"/>
    </source>
</evidence>
<dbReference type="FunFam" id="2.60.40.10:FF:000088">
    <property type="entry name" value="Butyrophilin subfamily 1 member A1"/>
    <property type="match status" value="1"/>
</dbReference>
<dbReference type="InterPro" id="IPR001870">
    <property type="entry name" value="B30.2/SPRY"/>
</dbReference>
<comment type="subcellular location">
    <subcellularLocation>
        <location evidence="1">Membrane</location>
        <topology evidence="1">Single-pass type I membrane protein</topology>
    </subcellularLocation>
</comment>
<dbReference type="InterPro" id="IPR007110">
    <property type="entry name" value="Ig-like_dom"/>
</dbReference>
<name>A0A401T6Q8_CHIPU</name>
<comment type="similarity">
    <text evidence="2">Belongs to the immunoglobulin superfamily. BTN/MOG family.</text>
</comment>
<dbReference type="Pfam" id="PF22705">
    <property type="entry name" value="C2-set_3"/>
    <property type="match status" value="1"/>
</dbReference>
<evidence type="ECO:0000256" key="3">
    <source>
        <dbReference type="ARBA" id="ARBA00022692"/>
    </source>
</evidence>
<keyword evidence="9" id="KW-0393">Immunoglobulin domain</keyword>
<dbReference type="SUPFAM" id="SSF49899">
    <property type="entry name" value="Concanavalin A-like lectins/glucanases"/>
    <property type="match status" value="1"/>
</dbReference>
<dbReference type="Gene3D" id="2.60.120.920">
    <property type="match status" value="1"/>
</dbReference>
<dbReference type="InterPro" id="IPR003877">
    <property type="entry name" value="SPRY_dom"/>
</dbReference>
<dbReference type="SMART" id="SM00449">
    <property type="entry name" value="SPRY"/>
    <property type="match status" value="1"/>
</dbReference>
<dbReference type="OrthoDB" id="6105938at2759"/>
<keyword evidence="3 12" id="KW-0812">Transmembrane</keyword>
<feature type="signal peptide" evidence="13">
    <location>
        <begin position="1"/>
        <end position="17"/>
    </location>
</feature>
<gene>
    <name evidence="16" type="ORF">chiPu_0016834</name>
</gene>
<organism evidence="16 17">
    <name type="scientific">Chiloscyllium punctatum</name>
    <name type="common">Brownbanded bambooshark</name>
    <name type="synonym">Hemiscyllium punctatum</name>
    <dbReference type="NCBI Taxonomy" id="137246"/>
    <lineage>
        <taxon>Eukaryota</taxon>
        <taxon>Metazoa</taxon>
        <taxon>Chordata</taxon>
        <taxon>Craniata</taxon>
        <taxon>Vertebrata</taxon>
        <taxon>Chondrichthyes</taxon>
        <taxon>Elasmobranchii</taxon>
        <taxon>Galeomorphii</taxon>
        <taxon>Galeoidea</taxon>
        <taxon>Orectolobiformes</taxon>
        <taxon>Hemiscylliidae</taxon>
        <taxon>Chiloscyllium</taxon>
    </lineage>
</organism>
<dbReference type="EMBL" id="BEZZ01001158">
    <property type="protein sequence ID" value="GCC38320.1"/>
    <property type="molecule type" value="Genomic_DNA"/>
</dbReference>
<evidence type="ECO:0000259" key="15">
    <source>
        <dbReference type="PROSITE" id="PS50835"/>
    </source>
</evidence>
<dbReference type="InterPro" id="IPR053896">
    <property type="entry name" value="BTN3A2-like_Ig-C"/>
</dbReference>
<keyword evidence="6 12" id="KW-0472">Membrane</keyword>
<dbReference type="InterPro" id="IPR043136">
    <property type="entry name" value="B30.2/SPRY_sf"/>
</dbReference>
<dbReference type="InterPro" id="IPR013320">
    <property type="entry name" value="ConA-like_dom_sf"/>
</dbReference>
<evidence type="ECO:0000256" key="13">
    <source>
        <dbReference type="SAM" id="SignalP"/>
    </source>
</evidence>
<accession>A0A401T6Q8</accession>
<feature type="coiled-coil region" evidence="11">
    <location>
        <begin position="281"/>
        <end position="308"/>
    </location>
</feature>
<dbReference type="InterPro" id="IPR003599">
    <property type="entry name" value="Ig_sub"/>
</dbReference>
<feature type="transmembrane region" description="Helical" evidence="12">
    <location>
        <begin position="245"/>
        <end position="264"/>
    </location>
</feature>
<keyword evidence="5 12" id="KW-1133">Transmembrane helix</keyword>
<keyword evidence="4 13" id="KW-0732">Signal</keyword>
<dbReference type="InterPro" id="IPR003879">
    <property type="entry name" value="Butyrophylin_SPRY"/>
</dbReference>
<evidence type="ECO:0000259" key="14">
    <source>
        <dbReference type="PROSITE" id="PS50188"/>
    </source>
</evidence>
<keyword evidence="7" id="KW-1015">Disulfide bond</keyword>
<evidence type="ECO:0000256" key="2">
    <source>
        <dbReference type="ARBA" id="ARBA00007591"/>
    </source>
</evidence>
<dbReference type="OMA" id="ERQWWGQ"/>
<keyword evidence="11" id="KW-0175">Coiled coil</keyword>
<dbReference type="SMART" id="SM00589">
    <property type="entry name" value="PRY"/>
    <property type="match status" value="1"/>
</dbReference>
<evidence type="ECO:0000256" key="4">
    <source>
        <dbReference type="ARBA" id="ARBA00022729"/>
    </source>
</evidence>
<dbReference type="InterPro" id="IPR013783">
    <property type="entry name" value="Ig-like_fold"/>
</dbReference>
<keyword evidence="8" id="KW-0325">Glycoprotein</keyword>
<dbReference type="PRINTS" id="PR01407">
    <property type="entry name" value="BUTYPHLNCDUF"/>
</dbReference>
<evidence type="ECO:0000256" key="1">
    <source>
        <dbReference type="ARBA" id="ARBA00004479"/>
    </source>
</evidence>
<sequence length="517" mass="58326">MFLLLWILVWIFHVVTAEAVTDFAVTGPPNPIMGVVKGNVVLDCQLVPAKAPQNMEVRWINVVNGYNSPVHMYKEGADDLTFQPSAYRGRTELFLNEVAQGNLSLRLKDVQVSDGGEYKCFVASDEKHHEVKLTLNVAGTGRQPRIEMEGQTGDGISLGCRSEGWYPQPPVLWVDGDGVNVTAQQQTTYQPDPQGLFTVSSSIGIPKHSPNKYTCVINNVILKETQEAHIQIADSFFPNVSRWPIVFWILFLLIVAAVTLAVWYHRKLQNKIQGLKKSDGILEHQRLLDDMEQEKRKVHEECEELQWSYEKKIATIIAEHEQFKKQVEQWRPLVQSEWNRIRSYAAHVKMDPETANACLMVSPDRLSVQAGDAQNVPNNPERFDSVPYVLGADGFTEGAHYWEVKVADKSYWDVGITKGSVQRKGMPELCADAGFWTIGKDGEPYGISDAQRSKVTVTTSPGTIGVFLEVEAGRVSFYNADDMFHLYTFQVNFPEKVYPFFWPGWDKSPLTVCPVKN</sequence>
<dbReference type="GO" id="GO:0001817">
    <property type="term" value="P:regulation of cytokine production"/>
    <property type="evidence" value="ECO:0007669"/>
    <property type="project" value="TreeGrafter"/>
</dbReference>
<evidence type="ECO:0000256" key="10">
    <source>
        <dbReference type="ARBA" id="ARBA00038221"/>
    </source>
</evidence>
<dbReference type="Pfam" id="PF13765">
    <property type="entry name" value="PRY"/>
    <property type="match status" value="1"/>
</dbReference>
<dbReference type="Proteomes" id="UP000287033">
    <property type="component" value="Unassembled WGS sequence"/>
</dbReference>
<evidence type="ECO:0000256" key="6">
    <source>
        <dbReference type="ARBA" id="ARBA00023136"/>
    </source>
</evidence>
<evidence type="ECO:0000313" key="16">
    <source>
        <dbReference type="EMBL" id="GCC38320.1"/>
    </source>
</evidence>
<keyword evidence="17" id="KW-1185">Reference proteome</keyword>
<dbReference type="PROSITE" id="PS50188">
    <property type="entry name" value="B302_SPRY"/>
    <property type="match status" value="1"/>
</dbReference>
<dbReference type="InterPro" id="IPR050504">
    <property type="entry name" value="IgSF_BTN/MOG"/>
</dbReference>
<dbReference type="SMART" id="SM00409">
    <property type="entry name" value="IG"/>
    <property type="match status" value="1"/>
</dbReference>
<evidence type="ECO:0000256" key="12">
    <source>
        <dbReference type="SAM" id="Phobius"/>
    </source>
</evidence>
<dbReference type="GO" id="GO:0042110">
    <property type="term" value="P:T cell activation"/>
    <property type="evidence" value="ECO:0007669"/>
    <property type="project" value="UniProtKB-ARBA"/>
</dbReference>
<dbReference type="CDD" id="cd13733">
    <property type="entry name" value="SPRY_PRY_C-I_1"/>
    <property type="match status" value="1"/>
</dbReference>
<feature type="domain" description="Ig-like" evidence="15">
    <location>
        <begin position="149"/>
        <end position="231"/>
    </location>
</feature>
<dbReference type="FunFam" id="2.60.120.920:FF:000004">
    <property type="entry name" value="Butyrophilin subfamily 1 member A1"/>
    <property type="match status" value="1"/>
</dbReference>
<dbReference type="InterPro" id="IPR013106">
    <property type="entry name" value="Ig_V-set"/>
</dbReference>
<feature type="domain" description="Ig-like" evidence="15">
    <location>
        <begin position="28"/>
        <end position="136"/>
    </location>
</feature>
<dbReference type="Pfam" id="PF00622">
    <property type="entry name" value="SPRY"/>
    <property type="match status" value="1"/>
</dbReference>
<comment type="caution">
    <text evidence="16">The sequence shown here is derived from an EMBL/GenBank/DDBJ whole genome shotgun (WGS) entry which is preliminary data.</text>
</comment>
<evidence type="ECO:0000256" key="11">
    <source>
        <dbReference type="SAM" id="Coils"/>
    </source>
</evidence>
<dbReference type="GO" id="GO:0050852">
    <property type="term" value="P:T cell receptor signaling pathway"/>
    <property type="evidence" value="ECO:0007669"/>
    <property type="project" value="TreeGrafter"/>
</dbReference>
<dbReference type="STRING" id="137246.A0A401T6Q8"/>
<dbReference type="SUPFAM" id="SSF48726">
    <property type="entry name" value="Immunoglobulin"/>
    <property type="match status" value="2"/>
</dbReference>
<dbReference type="InterPro" id="IPR006574">
    <property type="entry name" value="PRY"/>
</dbReference>
<dbReference type="Gene3D" id="2.60.40.10">
    <property type="entry name" value="Immunoglobulins"/>
    <property type="match status" value="2"/>
</dbReference>
<dbReference type="Pfam" id="PF07686">
    <property type="entry name" value="V-set"/>
    <property type="match status" value="1"/>
</dbReference>
<feature type="chain" id="PRO_5019101857" description="Butyrophilin subfamily 1 member A1-like" evidence="13">
    <location>
        <begin position="18"/>
        <end position="517"/>
    </location>
</feature>
<comment type="similarity">
    <text evidence="10">Belongs to the SKINT family.</text>
</comment>